<dbReference type="InterPro" id="IPR029016">
    <property type="entry name" value="GAF-like_dom_sf"/>
</dbReference>
<dbReference type="EMBL" id="BJVY01000092">
    <property type="protein sequence ID" value="GEL75615.1"/>
    <property type="molecule type" value="Genomic_DNA"/>
</dbReference>
<reference evidence="10 13" key="2">
    <citation type="submission" date="2019-07" db="EMBL/GenBank/DDBJ databases">
        <title>Whole genome shotgun sequence of Myxococcus virescens NBRC 100334.</title>
        <authorList>
            <person name="Hosoyama A."/>
            <person name="Uohara A."/>
            <person name="Ohji S."/>
            <person name="Ichikawa N."/>
        </authorList>
    </citation>
    <scope>NUCLEOTIDE SEQUENCE [LARGE SCALE GENOMIC DNA]</scope>
    <source>
        <strain evidence="10 13">NBRC 100334</strain>
    </source>
</reference>
<dbReference type="GO" id="GO:0005524">
    <property type="term" value="F:ATP binding"/>
    <property type="evidence" value="ECO:0007669"/>
    <property type="project" value="UniProtKB-KW"/>
</dbReference>
<dbReference type="InterPro" id="IPR005467">
    <property type="entry name" value="His_kinase_dom"/>
</dbReference>
<dbReference type="InterPro" id="IPR003661">
    <property type="entry name" value="HisK_dim/P_dom"/>
</dbReference>
<dbReference type="AlphaFoldDB" id="A0A511HQF6"/>
<dbReference type="Pfam" id="PF13185">
    <property type="entry name" value="GAF_2"/>
    <property type="match status" value="1"/>
</dbReference>
<dbReference type="SMART" id="SM00388">
    <property type="entry name" value="HisKA"/>
    <property type="match status" value="1"/>
</dbReference>
<evidence type="ECO:0000256" key="5">
    <source>
        <dbReference type="ARBA" id="ARBA00022741"/>
    </source>
</evidence>
<reference evidence="11 12" key="1">
    <citation type="submission" date="2016-10" db="EMBL/GenBank/DDBJ databases">
        <authorList>
            <person name="Varghese N."/>
            <person name="Submissions S."/>
        </authorList>
    </citation>
    <scope>NUCLEOTIDE SEQUENCE [LARGE SCALE GENOMIC DNA]</scope>
    <source>
        <strain evidence="11 12">DSM 2260</strain>
    </source>
</reference>
<dbReference type="SMART" id="SM00065">
    <property type="entry name" value="GAF"/>
    <property type="match status" value="1"/>
</dbReference>
<gene>
    <name evidence="10" type="ORF">MVI01_73990</name>
    <name evidence="11" type="ORF">SAMN04488504_1273</name>
</gene>
<evidence type="ECO:0000313" key="12">
    <source>
        <dbReference type="Proteomes" id="UP000198717"/>
    </source>
</evidence>
<dbReference type="Pfam" id="PF02518">
    <property type="entry name" value="HATPase_c"/>
    <property type="match status" value="1"/>
</dbReference>
<dbReference type="GO" id="GO:0000155">
    <property type="term" value="F:phosphorelay sensor kinase activity"/>
    <property type="evidence" value="ECO:0007669"/>
    <property type="project" value="InterPro"/>
</dbReference>
<keyword evidence="5" id="KW-0547">Nucleotide-binding</keyword>
<dbReference type="Proteomes" id="UP000198717">
    <property type="component" value="Unassembled WGS sequence"/>
</dbReference>
<dbReference type="InterPro" id="IPR036890">
    <property type="entry name" value="HATPase_C_sf"/>
</dbReference>
<evidence type="ECO:0000256" key="8">
    <source>
        <dbReference type="ARBA" id="ARBA00023012"/>
    </source>
</evidence>
<dbReference type="InterPro" id="IPR003594">
    <property type="entry name" value="HATPase_dom"/>
</dbReference>
<keyword evidence="8" id="KW-0902">Two-component regulatory system</keyword>
<accession>A0A511HQF6</accession>
<evidence type="ECO:0000256" key="6">
    <source>
        <dbReference type="ARBA" id="ARBA00022777"/>
    </source>
</evidence>
<dbReference type="EMBL" id="FNAJ01000027">
    <property type="protein sequence ID" value="SDF26613.1"/>
    <property type="molecule type" value="Genomic_DNA"/>
</dbReference>
<dbReference type="CDD" id="cd00082">
    <property type="entry name" value="HisKA"/>
    <property type="match status" value="1"/>
</dbReference>
<evidence type="ECO:0000256" key="4">
    <source>
        <dbReference type="ARBA" id="ARBA00022679"/>
    </source>
</evidence>
<dbReference type="InterPro" id="IPR004358">
    <property type="entry name" value="Sig_transdc_His_kin-like_C"/>
</dbReference>
<keyword evidence="6 11" id="KW-0418">Kinase</keyword>
<dbReference type="SUPFAM" id="SSF55781">
    <property type="entry name" value="GAF domain-like"/>
    <property type="match status" value="1"/>
</dbReference>
<dbReference type="Gene3D" id="1.10.287.130">
    <property type="match status" value="1"/>
</dbReference>
<dbReference type="InterPro" id="IPR003018">
    <property type="entry name" value="GAF"/>
</dbReference>
<dbReference type="SUPFAM" id="SSF47384">
    <property type="entry name" value="Homodimeric domain of signal transducing histidine kinase"/>
    <property type="match status" value="1"/>
</dbReference>
<dbReference type="PANTHER" id="PTHR42878">
    <property type="entry name" value="TWO-COMPONENT HISTIDINE KINASE"/>
    <property type="match status" value="1"/>
</dbReference>
<feature type="domain" description="Histidine kinase" evidence="9">
    <location>
        <begin position="330"/>
        <end position="544"/>
    </location>
</feature>
<comment type="caution">
    <text evidence="10">The sequence shown here is derived from an EMBL/GenBank/DDBJ whole genome shotgun (WGS) entry which is preliminary data.</text>
</comment>
<dbReference type="PRINTS" id="PR00344">
    <property type="entry name" value="BCTRLSENSOR"/>
</dbReference>
<dbReference type="SUPFAM" id="SSF55874">
    <property type="entry name" value="ATPase domain of HSP90 chaperone/DNA topoisomerase II/histidine kinase"/>
    <property type="match status" value="1"/>
</dbReference>
<evidence type="ECO:0000256" key="1">
    <source>
        <dbReference type="ARBA" id="ARBA00000085"/>
    </source>
</evidence>
<evidence type="ECO:0000313" key="11">
    <source>
        <dbReference type="EMBL" id="SDF26613.1"/>
    </source>
</evidence>
<dbReference type="GO" id="GO:0007234">
    <property type="term" value="P:osmosensory signaling via phosphorelay pathway"/>
    <property type="evidence" value="ECO:0007669"/>
    <property type="project" value="TreeGrafter"/>
</dbReference>
<organism evidence="10 13">
    <name type="scientific">Myxococcus virescens</name>
    <dbReference type="NCBI Taxonomy" id="83456"/>
    <lineage>
        <taxon>Bacteria</taxon>
        <taxon>Pseudomonadati</taxon>
        <taxon>Myxococcota</taxon>
        <taxon>Myxococcia</taxon>
        <taxon>Myxococcales</taxon>
        <taxon>Cystobacterineae</taxon>
        <taxon>Myxococcaceae</taxon>
        <taxon>Myxococcus</taxon>
    </lineage>
</organism>
<evidence type="ECO:0000313" key="10">
    <source>
        <dbReference type="EMBL" id="GEL75615.1"/>
    </source>
</evidence>
<dbReference type="PANTHER" id="PTHR42878:SF7">
    <property type="entry name" value="SENSOR HISTIDINE KINASE GLRK"/>
    <property type="match status" value="1"/>
</dbReference>
<protein>
    <recommendedName>
        <fullName evidence="2">histidine kinase</fullName>
        <ecNumber evidence="2">2.7.13.3</ecNumber>
    </recommendedName>
</protein>
<dbReference type="Gene3D" id="3.30.450.40">
    <property type="match status" value="1"/>
</dbReference>
<name>A0A511HQF6_9BACT</name>
<dbReference type="GO" id="GO:0030295">
    <property type="term" value="F:protein kinase activator activity"/>
    <property type="evidence" value="ECO:0007669"/>
    <property type="project" value="TreeGrafter"/>
</dbReference>
<dbReference type="GO" id="GO:0000156">
    <property type="term" value="F:phosphorelay response regulator activity"/>
    <property type="evidence" value="ECO:0007669"/>
    <property type="project" value="TreeGrafter"/>
</dbReference>
<evidence type="ECO:0000256" key="3">
    <source>
        <dbReference type="ARBA" id="ARBA00022553"/>
    </source>
</evidence>
<dbReference type="InterPro" id="IPR036097">
    <property type="entry name" value="HisK_dim/P_sf"/>
</dbReference>
<dbReference type="RefSeq" id="WP_090495711.1">
    <property type="nucleotide sequence ID" value="NZ_BJVY01000092.1"/>
</dbReference>
<keyword evidence="12" id="KW-1185">Reference proteome</keyword>
<evidence type="ECO:0000313" key="13">
    <source>
        <dbReference type="Proteomes" id="UP000321224"/>
    </source>
</evidence>
<dbReference type="Pfam" id="PF00512">
    <property type="entry name" value="HisKA"/>
    <property type="match status" value="1"/>
</dbReference>
<dbReference type="EC" id="2.7.13.3" evidence="2"/>
<keyword evidence="3" id="KW-0597">Phosphoprotein</keyword>
<evidence type="ECO:0000256" key="7">
    <source>
        <dbReference type="ARBA" id="ARBA00022840"/>
    </source>
</evidence>
<evidence type="ECO:0000256" key="2">
    <source>
        <dbReference type="ARBA" id="ARBA00012438"/>
    </source>
</evidence>
<dbReference type="PROSITE" id="PS50109">
    <property type="entry name" value="HIS_KIN"/>
    <property type="match status" value="1"/>
</dbReference>
<keyword evidence="7" id="KW-0067">ATP-binding</keyword>
<sequence>MASVAETIRRHQGEIIRLWSEQAARAASARGLDAPEFKNIMPVYLASLAEEEGAPDGPAHARQAHVETHVAARLRQGFNVAEVIEEFAILGRCIASMWANASPEAYPSALDVERLFTELHAASTAVSELFSRHLLEDEQTEKRYLRLLQKVASEALVGRDAASLHDHLKDVLELIIEAMSAQSGAVLLYEAEGEQLVTAAAAGLASEQLEHYATSINPASFPGRVAAGGEETSSVLDTETTSLEVSPTLRQNGLRSLLGVRLPSHRALVGIMYVGLAEVREFTAREKARLLSLGQQLSVHMDNAKLYANLREKIEALQAERALREHFVSVLAHDLRGPLSAAKSGAQLLMRHPERLDQRRDLALRIDRNIERTDQMVRDLLDANRIQAGQRLPLRLDTCDLGGVAQEVVEDLIALHGERFMLHAEERVRGVWSAEELHRALWNLGSNAIKYGSATEPITFTVTRTGDTAQASVHNRGPVIALTDQEQIFKPFTRTQSAQEGTSKGWGLGLTLVWGCAQAHGGSVTVQSDAATGTTFTLTLPLDARPYQPREP</sequence>
<proteinExistence type="predicted"/>
<dbReference type="CDD" id="cd00075">
    <property type="entry name" value="HATPase"/>
    <property type="match status" value="1"/>
</dbReference>
<dbReference type="SMART" id="SM00387">
    <property type="entry name" value="HATPase_c"/>
    <property type="match status" value="1"/>
</dbReference>
<dbReference type="Proteomes" id="UP000321224">
    <property type="component" value="Unassembled WGS sequence"/>
</dbReference>
<dbReference type="Gene3D" id="3.30.565.10">
    <property type="entry name" value="Histidine kinase-like ATPase, C-terminal domain"/>
    <property type="match status" value="1"/>
</dbReference>
<comment type="catalytic activity">
    <reaction evidence="1">
        <text>ATP + protein L-histidine = ADP + protein N-phospho-L-histidine.</text>
        <dbReference type="EC" id="2.7.13.3"/>
    </reaction>
</comment>
<evidence type="ECO:0000259" key="9">
    <source>
        <dbReference type="PROSITE" id="PS50109"/>
    </source>
</evidence>
<keyword evidence="4" id="KW-0808">Transferase</keyword>
<dbReference type="InterPro" id="IPR050351">
    <property type="entry name" value="BphY/WalK/GraS-like"/>
</dbReference>